<keyword evidence="2" id="KW-1133">Transmembrane helix</keyword>
<gene>
    <name evidence="4" type="ORF">GCM10011487_39190</name>
</gene>
<dbReference type="Gene3D" id="1.20.120.1220">
    <property type="match status" value="1"/>
</dbReference>
<evidence type="ECO:0000256" key="2">
    <source>
        <dbReference type="SAM" id="Phobius"/>
    </source>
</evidence>
<comment type="caution">
    <text evidence="4">The sequence shown here is derived from an EMBL/GenBank/DDBJ whole genome shotgun (WGS) entry which is preliminary data.</text>
</comment>
<feature type="transmembrane region" description="Helical" evidence="2">
    <location>
        <begin position="12"/>
        <end position="35"/>
    </location>
</feature>
<dbReference type="InterPro" id="IPR050882">
    <property type="entry name" value="Prepilin_peptidase/N-MTase"/>
</dbReference>
<feature type="transmembrane region" description="Helical" evidence="2">
    <location>
        <begin position="42"/>
        <end position="61"/>
    </location>
</feature>
<dbReference type="Proteomes" id="UP000445000">
    <property type="component" value="Unassembled WGS sequence"/>
</dbReference>
<dbReference type="GO" id="GO:0006465">
    <property type="term" value="P:signal peptide processing"/>
    <property type="evidence" value="ECO:0007669"/>
    <property type="project" value="TreeGrafter"/>
</dbReference>
<evidence type="ECO:0000259" key="3">
    <source>
        <dbReference type="Pfam" id="PF01478"/>
    </source>
</evidence>
<accession>A0A829YF54</accession>
<organism evidence="4 5">
    <name type="scientific">Steroidobacter agaridevorans</name>
    <dbReference type="NCBI Taxonomy" id="2695856"/>
    <lineage>
        <taxon>Bacteria</taxon>
        <taxon>Pseudomonadati</taxon>
        <taxon>Pseudomonadota</taxon>
        <taxon>Gammaproteobacteria</taxon>
        <taxon>Steroidobacterales</taxon>
        <taxon>Steroidobacteraceae</taxon>
        <taxon>Steroidobacter</taxon>
    </lineage>
</organism>
<keyword evidence="2" id="KW-0812">Transmembrane</keyword>
<protein>
    <submittedName>
        <fullName evidence="4">Type 4 prepilin peptidase 1</fullName>
    </submittedName>
</protein>
<dbReference type="Pfam" id="PF01478">
    <property type="entry name" value="Peptidase_A24"/>
    <property type="match status" value="1"/>
</dbReference>
<comment type="similarity">
    <text evidence="1">Belongs to the peptidase A24 family.</text>
</comment>
<dbReference type="InterPro" id="IPR000045">
    <property type="entry name" value="Prepilin_IV_endopep_pep"/>
</dbReference>
<feature type="transmembrane region" description="Helical" evidence="2">
    <location>
        <begin position="168"/>
        <end position="186"/>
    </location>
</feature>
<feature type="domain" description="Prepilin type IV endopeptidase peptidase" evidence="3">
    <location>
        <begin position="24"/>
        <end position="126"/>
    </location>
</feature>
<evidence type="ECO:0000256" key="1">
    <source>
        <dbReference type="ARBA" id="ARBA00005801"/>
    </source>
</evidence>
<dbReference type="GO" id="GO:0005886">
    <property type="term" value="C:plasma membrane"/>
    <property type="evidence" value="ECO:0007669"/>
    <property type="project" value="TreeGrafter"/>
</dbReference>
<dbReference type="AlphaFoldDB" id="A0A829YF54"/>
<dbReference type="EMBL" id="BLJN01000004">
    <property type="protein sequence ID" value="GFE81919.1"/>
    <property type="molecule type" value="Genomic_DNA"/>
</dbReference>
<keyword evidence="5" id="KW-1185">Reference proteome</keyword>
<feature type="transmembrane region" description="Helical" evidence="2">
    <location>
        <begin position="67"/>
        <end position="90"/>
    </location>
</feature>
<dbReference type="PANTHER" id="PTHR30487:SF0">
    <property type="entry name" value="PREPILIN LEADER PEPTIDASE_N-METHYLTRANSFERASE-RELATED"/>
    <property type="match status" value="1"/>
</dbReference>
<sequence length="187" mass="19538">MLSSFTAGHRDSRMLVTASPLDAALILFVLCVAIVDWRTHRIPNLLCAAAAIIGLSSQLWMHGEAGLLSALGGAAVGFAMFLPFYVLRAFGAGDVKAMATVGIFLGTRTTLLAVGMTLIAGALLGVAMLLLRPMHASATLHRLIGLIVSPIASMRSSRQTPPTADQRFPYGIAIACGATTALLIVTH</sequence>
<evidence type="ECO:0000313" key="5">
    <source>
        <dbReference type="Proteomes" id="UP000445000"/>
    </source>
</evidence>
<evidence type="ECO:0000313" key="4">
    <source>
        <dbReference type="EMBL" id="GFE81919.1"/>
    </source>
</evidence>
<feature type="transmembrane region" description="Helical" evidence="2">
    <location>
        <begin position="111"/>
        <end position="131"/>
    </location>
</feature>
<reference evidence="5" key="1">
    <citation type="submission" date="2020-01" db="EMBL/GenBank/DDBJ databases">
        <title>'Steroidobacter agaridevorans' sp. nov., agar-degrading bacteria isolated from rhizosphere soils.</title>
        <authorList>
            <person name="Ikenaga M."/>
            <person name="Kataoka M."/>
            <person name="Murouchi A."/>
            <person name="Katsuragi S."/>
            <person name="Sakai M."/>
        </authorList>
    </citation>
    <scope>NUCLEOTIDE SEQUENCE [LARGE SCALE GENOMIC DNA]</scope>
    <source>
        <strain evidence="5">YU21-B</strain>
    </source>
</reference>
<name>A0A829YF54_9GAMM</name>
<proteinExistence type="inferred from homology"/>
<keyword evidence="2" id="KW-0472">Membrane</keyword>
<dbReference type="PANTHER" id="PTHR30487">
    <property type="entry name" value="TYPE 4 PREPILIN-LIKE PROTEINS LEADER PEPTIDE-PROCESSING ENZYME"/>
    <property type="match status" value="1"/>
</dbReference>
<dbReference type="GO" id="GO:0004190">
    <property type="term" value="F:aspartic-type endopeptidase activity"/>
    <property type="evidence" value="ECO:0007669"/>
    <property type="project" value="InterPro"/>
</dbReference>